<gene>
    <name evidence="1" type="ORF">ECRASSUSDP1_LOCUS18009</name>
</gene>
<evidence type="ECO:0008006" key="3">
    <source>
        <dbReference type="Google" id="ProtNLM"/>
    </source>
</evidence>
<dbReference type="InterPro" id="IPR036282">
    <property type="entry name" value="Glutathione-S-Trfase_C_sf"/>
</dbReference>
<reference evidence="1" key="1">
    <citation type="submission" date="2023-07" db="EMBL/GenBank/DDBJ databases">
        <authorList>
            <consortium name="AG Swart"/>
            <person name="Singh M."/>
            <person name="Singh A."/>
            <person name="Seah K."/>
            <person name="Emmerich C."/>
        </authorList>
    </citation>
    <scope>NUCLEOTIDE SEQUENCE</scope>
    <source>
        <strain evidence="1">DP1</strain>
    </source>
</reference>
<dbReference type="EMBL" id="CAMPGE010018201">
    <property type="protein sequence ID" value="CAI2376639.1"/>
    <property type="molecule type" value="Genomic_DNA"/>
</dbReference>
<organism evidence="1 2">
    <name type="scientific">Euplotes crassus</name>
    <dbReference type="NCBI Taxonomy" id="5936"/>
    <lineage>
        <taxon>Eukaryota</taxon>
        <taxon>Sar</taxon>
        <taxon>Alveolata</taxon>
        <taxon>Ciliophora</taxon>
        <taxon>Intramacronucleata</taxon>
        <taxon>Spirotrichea</taxon>
        <taxon>Hypotrichia</taxon>
        <taxon>Euplotida</taxon>
        <taxon>Euplotidae</taxon>
        <taxon>Moneuplotes</taxon>
    </lineage>
</organism>
<dbReference type="InterPro" id="IPR050983">
    <property type="entry name" value="GST_Omega/HSP26"/>
</dbReference>
<dbReference type="Gene3D" id="1.20.1050.10">
    <property type="match status" value="1"/>
</dbReference>
<dbReference type="SUPFAM" id="SSF52833">
    <property type="entry name" value="Thioredoxin-like"/>
    <property type="match status" value="1"/>
</dbReference>
<evidence type="ECO:0000313" key="1">
    <source>
        <dbReference type="EMBL" id="CAI2376639.1"/>
    </source>
</evidence>
<dbReference type="AlphaFoldDB" id="A0AAD2D0P7"/>
<keyword evidence="2" id="KW-1185">Reference proteome</keyword>
<dbReference type="Gene3D" id="3.40.30.10">
    <property type="entry name" value="Glutaredoxin"/>
    <property type="match status" value="1"/>
</dbReference>
<sequence length="275" mass="31165">MLLKICLKPKRLARAFSTGTTTSRWSSELTQSLKTFEIEEGVDEKPETNRNYLRVYSHSFSSSCIRSRLMLYHYDVEFQSVKVSADKRASWYPVTPEFISPLPILEETDGTLLHNSEVVIEYAIAQGKDMGPEDNQMSRYVLKSKISRFETGLPSIVAALNGISDPDFMGLGLDPIPVTEEQVKTSQKSLIRKLNKIEDALSKNSKGNMYFFDKENLTVADARISPYLVSIYSALEDGHPNLVGLNLESFKSIKQYVDYLRTHEKYGGAFDIHIE</sequence>
<proteinExistence type="predicted"/>
<dbReference type="SUPFAM" id="SSF47616">
    <property type="entry name" value="GST C-terminal domain-like"/>
    <property type="match status" value="1"/>
</dbReference>
<evidence type="ECO:0000313" key="2">
    <source>
        <dbReference type="Proteomes" id="UP001295684"/>
    </source>
</evidence>
<protein>
    <recommendedName>
        <fullName evidence="3">Glutathione S-transferase</fullName>
    </recommendedName>
</protein>
<dbReference type="PANTHER" id="PTHR43968">
    <property type="match status" value="1"/>
</dbReference>
<dbReference type="PANTHER" id="PTHR43968:SF6">
    <property type="entry name" value="GLUTATHIONE S-TRANSFERASE OMEGA"/>
    <property type="match status" value="1"/>
</dbReference>
<name>A0AAD2D0P7_EUPCR</name>
<accession>A0AAD2D0P7</accession>
<dbReference type="Proteomes" id="UP001295684">
    <property type="component" value="Unassembled WGS sequence"/>
</dbReference>
<comment type="caution">
    <text evidence="1">The sequence shown here is derived from an EMBL/GenBank/DDBJ whole genome shotgun (WGS) entry which is preliminary data.</text>
</comment>
<dbReference type="InterPro" id="IPR036249">
    <property type="entry name" value="Thioredoxin-like_sf"/>
</dbReference>
<dbReference type="GO" id="GO:0005737">
    <property type="term" value="C:cytoplasm"/>
    <property type="evidence" value="ECO:0007669"/>
    <property type="project" value="TreeGrafter"/>
</dbReference>